<dbReference type="PANTHER" id="PTHR10986">
    <property type="entry name" value="39S RIBOSOMAL PROTEIN L20"/>
    <property type="match status" value="1"/>
</dbReference>
<protein>
    <submittedName>
        <fullName evidence="6">LSU ribosomal protein L20p</fullName>
    </submittedName>
</protein>
<dbReference type="CDD" id="cd07026">
    <property type="entry name" value="Ribosomal_L20"/>
    <property type="match status" value="1"/>
</dbReference>
<dbReference type="NCBIfam" id="TIGR01032">
    <property type="entry name" value="rplT_bact"/>
    <property type="match status" value="1"/>
</dbReference>
<dbReference type="FunFam" id="1.10.1900.20:FF:000001">
    <property type="entry name" value="50S ribosomal protein L20"/>
    <property type="match status" value="1"/>
</dbReference>
<evidence type="ECO:0000256" key="4">
    <source>
        <dbReference type="ARBA" id="ARBA00022980"/>
    </source>
</evidence>
<dbReference type="GO" id="GO:0003735">
    <property type="term" value="F:structural constituent of ribosome"/>
    <property type="evidence" value="ECO:0007669"/>
    <property type="project" value="InterPro"/>
</dbReference>
<dbReference type="InterPro" id="IPR049946">
    <property type="entry name" value="RIBOSOMAL_L20_CS"/>
</dbReference>
<dbReference type="PRINTS" id="PR00062">
    <property type="entry name" value="RIBOSOMALL20"/>
</dbReference>
<evidence type="ECO:0000256" key="5">
    <source>
        <dbReference type="ARBA" id="ARBA00023274"/>
    </source>
</evidence>
<dbReference type="GO" id="GO:0006412">
    <property type="term" value="P:translation"/>
    <property type="evidence" value="ECO:0007669"/>
    <property type="project" value="InterPro"/>
</dbReference>
<dbReference type="HAMAP" id="MF_00382">
    <property type="entry name" value="Ribosomal_bL20"/>
    <property type="match status" value="1"/>
</dbReference>
<evidence type="ECO:0000256" key="2">
    <source>
        <dbReference type="ARBA" id="ARBA00022730"/>
    </source>
</evidence>
<evidence type="ECO:0000256" key="1">
    <source>
        <dbReference type="ARBA" id="ARBA00007698"/>
    </source>
</evidence>
<dbReference type="AlphaFoldDB" id="A0A3B0R7B3"/>
<name>A0A3B0R7B3_9ZZZZ</name>
<keyword evidence="2" id="KW-0699">rRNA-binding</keyword>
<sequence>MPRVKRGVNAKKAKRKVFKAAKGYRGGRSKLLRSATEAVDRALCYAYAHRRTKKREMRSLWIARINAAARSNGISYSRLVEGLTKAEVGLDRKVLADIALKDPAAFTQITDIAKKTLSESASLS</sequence>
<dbReference type="Gene3D" id="6.10.160.10">
    <property type="match status" value="1"/>
</dbReference>
<dbReference type="GO" id="GO:0005840">
    <property type="term" value="C:ribosome"/>
    <property type="evidence" value="ECO:0007669"/>
    <property type="project" value="UniProtKB-KW"/>
</dbReference>
<dbReference type="SUPFAM" id="SSF74731">
    <property type="entry name" value="Ribosomal protein L20"/>
    <property type="match status" value="1"/>
</dbReference>
<keyword evidence="3" id="KW-0694">RNA-binding</keyword>
<dbReference type="InterPro" id="IPR035566">
    <property type="entry name" value="Ribosomal_protein_bL20_C"/>
</dbReference>
<organism evidence="6">
    <name type="scientific">hydrothermal vent metagenome</name>
    <dbReference type="NCBI Taxonomy" id="652676"/>
    <lineage>
        <taxon>unclassified sequences</taxon>
        <taxon>metagenomes</taxon>
        <taxon>ecological metagenomes</taxon>
    </lineage>
</organism>
<reference evidence="6" key="1">
    <citation type="submission" date="2018-06" db="EMBL/GenBank/DDBJ databases">
        <authorList>
            <person name="Zhirakovskaya E."/>
        </authorList>
    </citation>
    <scope>NUCLEOTIDE SEQUENCE</scope>
</reference>
<accession>A0A3B0R7B3</accession>
<gene>
    <name evidence="6" type="ORF">MNBD_DELTA01-843</name>
</gene>
<dbReference type="EMBL" id="UOEA01000077">
    <property type="protein sequence ID" value="VAV84906.1"/>
    <property type="molecule type" value="Genomic_DNA"/>
</dbReference>
<keyword evidence="4 6" id="KW-0689">Ribosomal protein</keyword>
<dbReference type="GO" id="GO:1990904">
    <property type="term" value="C:ribonucleoprotein complex"/>
    <property type="evidence" value="ECO:0007669"/>
    <property type="project" value="UniProtKB-KW"/>
</dbReference>
<dbReference type="Gene3D" id="1.10.1900.20">
    <property type="entry name" value="Ribosomal protein L20"/>
    <property type="match status" value="1"/>
</dbReference>
<dbReference type="GO" id="GO:0019843">
    <property type="term" value="F:rRNA binding"/>
    <property type="evidence" value="ECO:0007669"/>
    <property type="project" value="UniProtKB-KW"/>
</dbReference>
<evidence type="ECO:0000313" key="6">
    <source>
        <dbReference type="EMBL" id="VAV84906.1"/>
    </source>
</evidence>
<keyword evidence="5" id="KW-0687">Ribonucleoprotein</keyword>
<dbReference type="PROSITE" id="PS00937">
    <property type="entry name" value="RIBOSOMAL_L20"/>
    <property type="match status" value="1"/>
</dbReference>
<dbReference type="InterPro" id="IPR005813">
    <property type="entry name" value="Ribosomal_bL20"/>
</dbReference>
<dbReference type="Pfam" id="PF00453">
    <property type="entry name" value="Ribosomal_L20"/>
    <property type="match status" value="1"/>
</dbReference>
<evidence type="ECO:0000256" key="3">
    <source>
        <dbReference type="ARBA" id="ARBA00022884"/>
    </source>
</evidence>
<proteinExistence type="inferred from homology"/>
<comment type="similarity">
    <text evidence="1">Belongs to the bacterial ribosomal protein bL20 family.</text>
</comment>